<organism evidence="2">
    <name type="scientific">uncultured bacterium</name>
    <name type="common">gcode 4</name>
    <dbReference type="NCBI Taxonomy" id="1234023"/>
    <lineage>
        <taxon>Bacteria</taxon>
        <taxon>environmental samples</taxon>
    </lineage>
</organism>
<dbReference type="AlphaFoldDB" id="K2ADS0"/>
<protein>
    <submittedName>
        <fullName evidence="2">Uncharacterized protein</fullName>
    </submittedName>
</protein>
<feature type="transmembrane region" description="Helical" evidence="1">
    <location>
        <begin position="268"/>
        <end position="289"/>
    </location>
</feature>
<comment type="caution">
    <text evidence="2">The sequence shown here is derived from an EMBL/GenBank/DDBJ whole genome shotgun (WGS) entry which is preliminary data.</text>
</comment>
<feature type="transmembrane region" description="Helical" evidence="1">
    <location>
        <begin position="12"/>
        <end position="32"/>
    </location>
</feature>
<keyword evidence="1" id="KW-1133">Transmembrane helix</keyword>
<feature type="transmembrane region" description="Helical" evidence="1">
    <location>
        <begin position="197"/>
        <end position="216"/>
    </location>
</feature>
<feature type="transmembrane region" description="Helical" evidence="1">
    <location>
        <begin position="236"/>
        <end position="256"/>
    </location>
</feature>
<proteinExistence type="predicted"/>
<reference evidence="2" key="1">
    <citation type="journal article" date="2012" name="Science">
        <title>Fermentation, hydrogen, and sulfur metabolism in multiple uncultivated bacterial phyla.</title>
        <authorList>
            <person name="Wrighton K.C."/>
            <person name="Thomas B.C."/>
            <person name="Sharon I."/>
            <person name="Miller C.S."/>
            <person name="Castelle C.J."/>
            <person name="VerBerkmoes N.C."/>
            <person name="Wilkins M.J."/>
            <person name="Hettich R.L."/>
            <person name="Lipton M.S."/>
            <person name="Williams K.H."/>
            <person name="Long P.E."/>
            <person name="Banfield J.F."/>
        </authorList>
    </citation>
    <scope>NUCLEOTIDE SEQUENCE [LARGE SCALE GENOMIC DNA]</scope>
</reference>
<feature type="transmembrane region" description="Helical" evidence="1">
    <location>
        <begin position="54"/>
        <end position="78"/>
    </location>
</feature>
<feature type="transmembrane region" description="Helical" evidence="1">
    <location>
        <begin position="98"/>
        <end position="115"/>
    </location>
</feature>
<dbReference type="EMBL" id="AMFJ01021646">
    <property type="protein sequence ID" value="EKD66165.1"/>
    <property type="molecule type" value="Genomic_DNA"/>
</dbReference>
<accession>K2ADS0</accession>
<feature type="transmembrane region" description="Helical" evidence="1">
    <location>
        <begin position="157"/>
        <end position="176"/>
    </location>
</feature>
<name>K2ADS0_9BACT</name>
<evidence type="ECO:0000313" key="2">
    <source>
        <dbReference type="EMBL" id="EKD66165.1"/>
    </source>
</evidence>
<sequence>MKKIYLKLTYIFFLSIYYFNIVNAWVINLWGWELWNWVSGAEVWTDSLSKMNSLWINILHSLKMVLGGIALIYIIYIWIQMIMSMWADEKLSTAKRQLLYALVAFIFINIPGQLYDIFSWKERNVTDISNFTDVTNQGTWNMFINFFNWNSTVEGGILGFVKIFVAAISIYMFVFSGLSYMSSNGKDDIKKKAKWRFLYWFFGLIFLWVIEAWIKVVYNWNIPQTQWIFAQLSNLAIFFAGPITIFFLILWGFYYITSAGDEAKAKKWIAIIKYTFIAVIILLASYSFLKDLADFSL</sequence>
<evidence type="ECO:0000256" key="1">
    <source>
        <dbReference type="SAM" id="Phobius"/>
    </source>
</evidence>
<keyword evidence="1" id="KW-0812">Transmembrane</keyword>
<gene>
    <name evidence="2" type="ORF">ACD_49C00060G0007</name>
</gene>
<keyword evidence="1" id="KW-0472">Membrane</keyword>